<protein>
    <recommendedName>
        <fullName evidence="4">Peptidase</fullName>
    </recommendedName>
</protein>
<evidence type="ECO:0000313" key="3">
    <source>
        <dbReference type="Proteomes" id="UP001056386"/>
    </source>
</evidence>
<evidence type="ECO:0000313" key="2">
    <source>
        <dbReference type="EMBL" id="USS45085.1"/>
    </source>
</evidence>
<feature type="region of interest" description="Disordered" evidence="1">
    <location>
        <begin position="216"/>
        <end position="244"/>
    </location>
</feature>
<evidence type="ECO:0000256" key="1">
    <source>
        <dbReference type="SAM" id="MobiDB-lite"/>
    </source>
</evidence>
<name>A0ABY5BEX6_BURGL</name>
<feature type="region of interest" description="Disordered" evidence="1">
    <location>
        <begin position="15"/>
        <end position="58"/>
    </location>
</feature>
<feature type="compositionally biased region" description="Basic and acidic residues" evidence="1">
    <location>
        <begin position="233"/>
        <end position="244"/>
    </location>
</feature>
<sequence>MFIRNLLRRHRLLEGETNAASGAPAGDGQSAAPAGDGQPPGAAPAATPADTGNLPSDWLQGIDDAELRTFVEGKGFKSAGEALAALREVESKYAAPDKPEGYELGDGDFAKTAAAWFHENGVPAATAKALAGKWDAYVKEQTTAAETAQKLAGEQQITALRTEWGDSYDKNVELGRQAMRKFGVSGEVIDKLAGASGDAAVIKTFSQIGAAISEGTLNPGGAGGSSGAAPTNEDARAAKLFDKS</sequence>
<dbReference type="Proteomes" id="UP001056386">
    <property type="component" value="Chromosome 1"/>
</dbReference>
<gene>
    <name evidence="2" type="ORF">NFI99_26205</name>
</gene>
<organism evidence="2 3">
    <name type="scientific">Burkholderia glumae</name>
    <name type="common">Pseudomonas glumae</name>
    <dbReference type="NCBI Taxonomy" id="337"/>
    <lineage>
        <taxon>Bacteria</taxon>
        <taxon>Pseudomonadati</taxon>
        <taxon>Pseudomonadota</taxon>
        <taxon>Betaproteobacteria</taxon>
        <taxon>Burkholderiales</taxon>
        <taxon>Burkholderiaceae</taxon>
        <taxon>Burkholderia</taxon>
    </lineage>
</organism>
<feature type="compositionally biased region" description="Low complexity" evidence="1">
    <location>
        <begin position="19"/>
        <end position="52"/>
    </location>
</feature>
<dbReference type="EMBL" id="CP099587">
    <property type="protein sequence ID" value="USS45085.1"/>
    <property type="molecule type" value="Genomic_DNA"/>
</dbReference>
<proteinExistence type="predicted"/>
<dbReference type="RefSeq" id="WP_252836735.1">
    <property type="nucleotide sequence ID" value="NZ_CP099587.1"/>
</dbReference>
<accession>A0ABY5BEX6</accession>
<reference evidence="2" key="1">
    <citation type="submission" date="2022-06" db="EMBL/GenBank/DDBJ databases">
        <title>Draft genome sequence of Burkholderia glumae strain GR20004 isolated from rice panicle showing bacterial panicle blight.</title>
        <authorList>
            <person name="Choi S.Y."/>
            <person name="Lee Y.H."/>
        </authorList>
    </citation>
    <scope>NUCLEOTIDE SEQUENCE</scope>
    <source>
        <strain evidence="2">GR20004</strain>
    </source>
</reference>
<evidence type="ECO:0008006" key="4">
    <source>
        <dbReference type="Google" id="ProtNLM"/>
    </source>
</evidence>
<keyword evidence="3" id="KW-1185">Reference proteome</keyword>